<reference evidence="6 7" key="1">
    <citation type="journal article" date="2019" name="Nat. Microbiol.">
        <title>Mediterranean grassland soil C-N compound turnover is dependent on rainfall and depth, and is mediated by genomically divergent microorganisms.</title>
        <authorList>
            <person name="Diamond S."/>
            <person name="Andeer P.F."/>
            <person name="Li Z."/>
            <person name="Crits-Christoph A."/>
            <person name="Burstein D."/>
            <person name="Anantharaman K."/>
            <person name="Lane K.R."/>
            <person name="Thomas B.C."/>
            <person name="Pan C."/>
            <person name="Northen T.R."/>
            <person name="Banfield J.F."/>
        </authorList>
    </citation>
    <scope>NUCLEOTIDE SEQUENCE [LARGE SCALE GENOMIC DNA]</scope>
    <source>
        <strain evidence="6">WS_10</strain>
    </source>
</reference>
<accession>A0A538UC74</accession>
<evidence type="ECO:0000256" key="1">
    <source>
        <dbReference type="ARBA" id="ARBA00007661"/>
    </source>
</evidence>
<dbReference type="GO" id="GO:0004420">
    <property type="term" value="F:hydroxymethylglutaryl-CoA reductase (NADPH) activity"/>
    <property type="evidence" value="ECO:0007669"/>
    <property type="project" value="UniProtKB-EC"/>
</dbReference>
<dbReference type="Pfam" id="PF00368">
    <property type="entry name" value="HMG-CoA_red"/>
    <property type="match status" value="1"/>
</dbReference>
<comment type="caution">
    <text evidence="6">The sequence shown here is derived from an EMBL/GenBank/DDBJ whole genome shotgun (WGS) entry which is preliminary data.</text>
</comment>
<dbReference type="InterPro" id="IPR004554">
    <property type="entry name" value="HMG_CoA_Rdtase_eu_arc"/>
</dbReference>
<comment type="similarity">
    <text evidence="1">Belongs to the HMG-CoA reductase family.</text>
</comment>
<dbReference type="EC" id="1.1.1.34" evidence="2"/>
<evidence type="ECO:0000256" key="3">
    <source>
        <dbReference type="ARBA" id="ARBA00022857"/>
    </source>
</evidence>
<dbReference type="InterPro" id="IPR023076">
    <property type="entry name" value="HMG_CoA_Rdtase_CS"/>
</dbReference>
<organism evidence="6 7">
    <name type="scientific">Eiseniibacteriota bacterium</name>
    <dbReference type="NCBI Taxonomy" id="2212470"/>
    <lineage>
        <taxon>Bacteria</taxon>
        <taxon>Candidatus Eiseniibacteriota</taxon>
    </lineage>
</organism>
<dbReference type="InterPro" id="IPR009029">
    <property type="entry name" value="HMG_CoA_Rdtase_sub-bd_dom_sf"/>
</dbReference>
<keyword evidence="4" id="KW-0560">Oxidoreductase</keyword>
<dbReference type="InterPro" id="IPR009023">
    <property type="entry name" value="HMG_CoA_Rdtase_NAD(P)-bd_sf"/>
</dbReference>
<gene>
    <name evidence="6" type="ORF">E6K80_00455</name>
</gene>
<dbReference type="InterPro" id="IPR023074">
    <property type="entry name" value="HMG_CoA_Rdtase_cat_sf"/>
</dbReference>
<dbReference type="SUPFAM" id="SSF55035">
    <property type="entry name" value="NAD-binding domain of HMG-CoA reductase"/>
    <property type="match status" value="1"/>
</dbReference>
<proteinExistence type="inferred from homology"/>
<dbReference type="AlphaFoldDB" id="A0A538UC74"/>
<feature type="region of interest" description="Disordered" evidence="5">
    <location>
        <begin position="27"/>
        <end position="48"/>
    </location>
</feature>
<evidence type="ECO:0000313" key="7">
    <source>
        <dbReference type="Proteomes" id="UP000319836"/>
    </source>
</evidence>
<dbReference type="InterPro" id="IPR002202">
    <property type="entry name" value="HMG_CoA_Rdtase"/>
</dbReference>
<protein>
    <recommendedName>
        <fullName evidence="2">hydroxymethylglutaryl-CoA reductase (NADPH)</fullName>
        <ecNumber evidence="2">1.1.1.34</ecNumber>
    </recommendedName>
</protein>
<dbReference type="GO" id="GO:0015936">
    <property type="term" value="P:coenzyme A metabolic process"/>
    <property type="evidence" value="ECO:0007669"/>
    <property type="project" value="InterPro"/>
</dbReference>
<dbReference type="PRINTS" id="PR00071">
    <property type="entry name" value="HMGCOARDTASE"/>
</dbReference>
<evidence type="ECO:0000256" key="4">
    <source>
        <dbReference type="ARBA" id="ARBA00023002"/>
    </source>
</evidence>
<evidence type="ECO:0000256" key="5">
    <source>
        <dbReference type="SAM" id="MobiDB-lite"/>
    </source>
</evidence>
<evidence type="ECO:0000313" key="6">
    <source>
        <dbReference type="EMBL" id="TMQ73319.1"/>
    </source>
</evidence>
<dbReference type="PROSITE" id="PS50065">
    <property type="entry name" value="HMG_COA_REDUCTASE_4"/>
    <property type="match status" value="1"/>
</dbReference>
<dbReference type="Gene3D" id="3.30.70.420">
    <property type="entry name" value="Hydroxymethylglutaryl-CoA reductase, class I/II, NAD/NADP-binding domain"/>
    <property type="match status" value="1"/>
</dbReference>
<sequence>MPVSKDLAREVIRRLTQHGSLDVLAQRLAPRSPDETPLPSDVPRPSDWSEEARAQRIAFFEARGIELPHLDGRGARVDPETLRGNIEQYIGMTQVPTGVIGPLRVNGMHAHGDYYVPLATTEGTLVASYHRGARLASRAGGIAALVTTEQVQRAPGFVFESLANAAVFAAWAMTQFEHLAEVAASRTSHGRLIDLLAHVEANHVYLILAYHTADAAGQNMVTFCSQAVCEAILAESPVKPVSWFLEANMSGDKKATVLSFLQTRGRHVMAEVTLPRRLVERGLHTTPDRMAEYWRMSFVGGAQSGSIGVSGHVANGIAALFLACGQDVACVSEASVGITRLELTAGGDLHCAVTLPNLIVGTIGGGTRMPTARECLRILRCEGAVEDMQQAGKFAEIAAAVALAGEISIVGAICAGEFSGAHQRLGRAPAG</sequence>
<evidence type="ECO:0000256" key="2">
    <source>
        <dbReference type="ARBA" id="ARBA00012999"/>
    </source>
</evidence>
<dbReference type="CDD" id="cd00643">
    <property type="entry name" value="HMG-CoA_reductase_classI"/>
    <property type="match status" value="1"/>
</dbReference>
<dbReference type="SUPFAM" id="SSF56542">
    <property type="entry name" value="Substrate-binding domain of HMG-CoA reductase"/>
    <property type="match status" value="1"/>
</dbReference>
<name>A0A538UC74_UNCEI</name>
<dbReference type="PANTHER" id="PTHR10572">
    <property type="entry name" value="3-HYDROXY-3-METHYLGLUTARYL-COENZYME A REDUCTASE"/>
    <property type="match status" value="1"/>
</dbReference>
<dbReference type="GO" id="GO:0008299">
    <property type="term" value="P:isoprenoid biosynthetic process"/>
    <property type="evidence" value="ECO:0007669"/>
    <property type="project" value="InterPro"/>
</dbReference>
<dbReference type="Gene3D" id="3.90.770.10">
    <property type="entry name" value="3-hydroxy-3-methylglutaryl-coenzyme A Reductase, Chain A, domain 2"/>
    <property type="match status" value="1"/>
</dbReference>
<dbReference type="EMBL" id="VBPA01000011">
    <property type="protein sequence ID" value="TMQ73319.1"/>
    <property type="molecule type" value="Genomic_DNA"/>
</dbReference>
<dbReference type="Proteomes" id="UP000319836">
    <property type="component" value="Unassembled WGS sequence"/>
</dbReference>
<keyword evidence="3" id="KW-0521">NADP</keyword>
<dbReference type="PANTHER" id="PTHR10572:SF24">
    <property type="entry name" value="3-HYDROXY-3-METHYLGLUTARYL-COENZYME A REDUCTASE"/>
    <property type="match status" value="1"/>
</dbReference>
<dbReference type="PROSITE" id="PS00318">
    <property type="entry name" value="HMG_COA_REDUCTASE_2"/>
    <property type="match status" value="1"/>
</dbReference>